<protein>
    <submittedName>
        <fullName evidence="2">Alpha/beta fold hydrolase</fullName>
    </submittedName>
</protein>
<sequence length="433" mass="47342">MSTTGMAADKAAAPNRLGPRPLPLYLTTAMLNWSGSRLASESLRSGLPAWNPALESVQQDLERQLRDSAEAIAGSGASDNSDEKSAWHDFVAAVDRAILERSQDLLDAIRIYRRHPYAREVEPAPVAWSAGTTTLLDYGTRNLDGPPVLVIPSLINRFYVLDLKSDRSLLRYLEARGFRPFVIDWGRPGDDEARFHMTDYVAGRLEECLDAVRAITGQPPLVLGYCMGGLLALALAARRQQDMRALGLLATPWDFAAGAPPVASFLPLIRPMLLMASDQGRTIGTDLLQALFHMLDPMLVIKKFLRFGELEADGAEAEDFVALEDWLNDGVPLSGPVAAEALLGWYGENLPGRQLWRIAGRTVLPGDINLPSKVIIPSRDRIVSPSSAEPLGELLPHAETLHVPLGHVGMMASTNAKKAVWEPLGAWMEEYAQ</sequence>
<dbReference type="InterPro" id="IPR000073">
    <property type="entry name" value="AB_hydrolase_1"/>
</dbReference>
<feature type="domain" description="AB hydrolase-1" evidence="1">
    <location>
        <begin position="146"/>
        <end position="404"/>
    </location>
</feature>
<evidence type="ECO:0000313" key="2">
    <source>
        <dbReference type="EMBL" id="UUX48124.1"/>
    </source>
</evidence>
<proteinExistence type="predicted"/>
<dbReference type="PANTHER" id="PTHR36837:SF2">
    <property type="entry name" value="POLY(3-HYDROXYALKANOATE) POLYMERASE SUBUNIT PHAC"/>
    <property type="match status" value="1"/>
</dbReference>
<dbReference type="InterPro" id="IPR051321">
    <property type="entry name" value="PHA/PHB_synthase"/>
</dbReference>
<dbReference type="EMBL" id="CP102480">
    <property type="protein sequence ID" value="UUX48124.1"/>
    <property type="molecule type" value="Genomic_DNA"/>
</dbReference>
<dbReference type="PANTHER" id="PTHR36837">
    <property type="entry name" value="POLY(3-HYDROXYALKANOATE) POLYMERASE SUBUNIT PHAC"/>
    <property type="match status" value="1"/>
</dbReference>
<dbReference type="RefSeq" id="WP_257766632.1">
    <property type="nucleotide sequence ID" value="NZ_CP102480.1"/>
</dbReference>
<evidence type="ECO:0000313" key="3">
    <source>
        <dbReference type="Proteomes" id="UP001060336"/>
    </source>
</evidence>
<reference evidence="2" key="1">
    <citation type="submission" date="2022-08" db="EMBL/GenBank/DDBJ databases">
        <title>Nisaea acidiphila sp. nov., isolated from a marine algal debris and emended description of the genus Nisaea Urios et al. 2008.</title>
        <authorList>
            <person name="Kwon K."/>
        </authorList>
    </citation>
    <scope>NUCLEOTIDE SEQUENCE</scope>
    <source>
        <strain evidence="2">MEBiC11861</strain>
    </source>
</reference>
<dbReference type="Proteomes" id="UP001060336">
    <property type="component" value="Chromosome"/>
</dbReference>
<accession>A0A9J7AP51</accession>
<keyword evidence="2" id="KW-0378">Hydrolase</keyword>
<dbReference type="Pfam" id="PF00561">
    <property type="entry name" value="Abhydrolase_1"/>
    <property type="match status" value="1"/>
</dbReference>
<dbReference type="SUPFAM" id="SSF53474">
    <property type="entry name" value="alpha/beta-Hydrolases"/>
    <property type="match status" value="1"/>
</dbReference>
<keyword evidence="3" id="KW-1185">Reference proteome</keyword>
<dbReference type="GO" id="GO:0016787">
    <property type="term" value="F:hydrolase activity"/>
    <property type="evidence" value="ECO:0007669"/>
    <property type="project" value="UniProtKB-KW"/>
</dbReference>
<dbReference type="AlphaFoldDB" id="A0A9J7AP51"/>
<dbReference type="Gene3D" id="3.40.50.1820">
    <property type="entry name" value="alpha/beta hydrolase"/>
    <property type="match status" value="1"/>
</dbReference>
<gene>
    <name evidence="2" type="ORF">NUH88_11920</name>
</gene>
<dbReference type="KEGG" id="naci:NUH88_11920"/>
<organism evidence="2 3">
    <name type="scientific">Nisaea acidiphila</name>
    <dbReference type="NCBI Taxonomy" id="1862145"/>
    <lineage>
        <taxon>Bacteria</taxon>
        <taxon>Pseudomonadati</taxon>
        <taxon>Pseudomonadota</taxon>
        <taxon>Alphaproteobacteria</taxon>
        <taxon>Rhodospirillales</taxon>
        <taxon>Thalassobaculaceae</taxon>
        <taxon>Nisaea</taxon>
    </lineage>
</organism>
<evidence type="ECO:0000259" key="1">
    <source>
        <dbReference type="Pfam" id="PF00561"/>
    </source>
</evidence>
<name>A0A9J7AP51_9PROT</name>
<dbReference type="InterPro" id="IPR029058">
    <property type="entry name" value="AB_hydrolase_fold"/>
</dbReference>